<accession>A0ABW3XVA5</accession>
<feature type="transmembrane region" description="Helical" evidence="7">
    <location>
        <begin position="295"/>
        <end position="314"/>
    </location>
</feature>
<feature type="transmembrane region" description="Helical" evidence="7">
    <location>
        <begin position="386"/>
        <end position="406"/>
    </location>
</feature>
<organism evidence="8 9">
    <name type="scientific">Streptomyces kaempferi</name>
    <dbReference type="NCBI Taxonomy" id="333725"/>
    <lineage>
        <taxon>Bacteria</taxon>
        <taxon>Bacillati</taxon>
        <taxon>Actinomycetota</taxon>
        <taxon>Actinomycetes</taxon>
        <taxon>Kitasatosporales</taxon>
        <taxon>Streptomycetaceae</taxon>
        <taxon>Streptomyces</taxon>
    </lineage>
</organism>
<dbReference type="PANTHER" id="PTHR23513:SF11">
    <property type="entry name" value="STAPHYLOFERRIN A TRANSPORTER"/>
    <property type="match status" value="1"/>
</dbReference>
<keyword evidence="5 7" id="KW-0472">Membrane</keyword>
<reference evidence="9" key="1">
    <citation type="journal article" date="2019" name="Int. J. Syst. Evol. Microbiol.">
        <title>The Global Catalogue of Microorganisms (GCM) 10K type strain sequencing project: providing services to taxonomists for standard genome sequencing and annotation.</title>
        <authorList>
            <consortium name="The Broad Institute Genomics Platform"/>
            <consortium name="The Broad Institute Genome Sequencing Center for Infectious Disease"/>
            <person name="Wu L."/>
            <person name="Ma J."/>
        </authorList>
    </citation>
    <scope>NUCLEOTIDE SEQUENCE [LARGE SCALE GENOMIC DNA]</scope>
    <source>
        <strain evidence="9">CGMCC 4.7020</strain>
    </source>
</reference>
<proteinExistence type="predicted"/>
<gene>
    <name evidence="8" type="ORF">ACFQ5X_44330</name>
</gene>
<evidence type="ECO:0000256" key="2">
    <source>
        <dbReference type="ARBA" id="ARBA00022475"/>
    </source>
</evidence>
<feature type="transmembrane region" description="Helical" evidence="7">
    <location>
        <begin position="31"/>
        <end position="49"/>
    </location>
</feature>
<evidence type="ECO:0000256" key="4">
    <source>
        <dbReference type="ARBA" id="ARBA00022989"/>
    </source>
</evidence>
<keyword evidence="2" id="KW-1003">Cell membrane</keyword>
<evidence type="ECO:0000256" key="1">
    <source>
        <dbReference type="ARBA" id="ARBA00004651"/>
    </source>
</evidence>
<evidence type="ECO:0000313" key="8">
    <source>
        <dbReference type="EMBL" id="MFD1312776.1"/>
    </source>
</evidence>
<feature type="transmembrane region" description="Helical" evidence="7">
    <location>
        <begin position="268"/>
        <end position="288"/>
    </location>
</feature>
<dbReference type="EMBL" id="JBHTMM010000137">
    <property type="protein sequence ID" value="MFD1312776.1"/>
    <property type="molecule type" value="Genomic_DNA"/>
</dbReference>
<comment type="caution">
    <text evidence="8">The sequence shown here is derived from an EMBL/GenBank/DDBJ whole genome shotgun (WGS) entry which is preliminary data.</text>
</comment>
<name>A0ABW3XVA5_9ACTN</name>
<dbReference type="SUPFAM" id="SSF103473">
    <property type="entry name" value="MFS general substrate transporter"/>
    <property type="match status" value="1"/>
</dbReference>
<feature type="region of interest" description="Disordered" evidence="6">
    <location>
        <begin position="1"/>
        <end position="20"/>
    </location>
</feature>
<evidence type="ECO:0000256" key="5">
    <source>
        <dbReference type="ARBA" id="ARBA00023136"/>
    </source>
</evidence>
<dbReference type="Pfam" id="PF07690">
    <property type="entry name" value="MFS_1"/>
    <property type="match status" value="1"/>
</dbReference>
<dbReference type="PANTHER" id="PTHR23513">
    <property type="entry name" value="INTEGRAL MEMBRANE EFFLUX PROTEIN-RELATED"/>
    <property type="match status" value="1"/>
</dbReference>
<comment type="subcellular location">
    <subcellularLocation>
        <location evidence="1">Cell membrane</location>
        <topology evidence="1">Multi-pass membrane protein</topology>
    </subcellularLocation>
</comment>
<sequence length="433" mass="43013">MSPATAAPARAPRPRGPLGHRPFRRLAAGRALVYCANAMAPVVLAFAVLDASGSATALGLVVGARSVANVALLPAGGVLADRIRRTLVLRGSALAACGAQTAIALSVLLGVTSLPLLTVLSVLNGALAALSLPASAALTPQTVPAGLIRPAGALMRMGTNLGMIAGVSLGGAVAAGCGAGWGLACSAAAFGAAAWCFLAVRTGPARPPGPAPARTRPLRELRAGWREFTARRWVWIVVGQFMVVNAVVAGGVQVLGPAVADATFGRGVWGAVLAAQMAGALLGGVFAARSRARRILLVGVAAVAVEALPLVVLARGGGALLLGAAMFANGIALEQFGVAWDVSLQENIPADRLARVYSYDALGSFVALPVGEMAAGPVAAHAGTSGALLGGAALVVCVTAAALCSAQVRSLTAAPPVTRSARPVRPAQPAQLA</sequence>
<dbReference type="RefSeq" id="WP_381232829.1">
    <property type="nucleotide sequence ID" value="NZ_JBHSKH010000006.1"/>
</dbReference>
<keyword evidence="4 7" id="KW-1133">Transmembrane helix</keyword>
<dbReference type="InterPro" id="IPR011701">
    <property type="entry name" value="MFS"/>
</dbReference>
<protein>
    <submittedName>
        <fullName evidence="8">MFS transporter</fullName>
    </submittedName>
</protein>
<keyword evidence="9" id="KW-1185">Reference proteome</keyword>
<dbReference type="Proteomes" id="UP001597058">
    <property type="component" value="Unassembled WGS sequence"/>
</dbReference>
<dbReference type="InterPro" id="IPR036259">
    <property type="entry name" value="MFS_trans_sf"/>
</dbReference>
<evidence type="ECO:0000313" key="9">
    <source>
        <dbReference type="Proteomes" id="UP001597058"/>
    </source>
</evidence>
<evidence type="ECO:0000256" key="7">
    <source>
        <dbReference type="SAM" id="Phobius"/>
    </source>
</evidence>
<evidence type="ECO:0000256" key="6">
    <source>
        <dbReference type="SAM" id="MobiDB-lite"/>
    </source>
</evidence>
<feature type="transmembrane region" description="Helical" evidence="7">
    <location>
        <begin position="55"/>
        <end position="75"/>
    </location>
</feature>
<feature type="transmembrane region" description="Helical" evidence="7">
    <location>
        <begin position="153"/>
        <end position="175"/>
    </location>
</feature>
<feature type="transmembrane region" description="Helical" evidence="7">
    <location>
        <begin position="233"/>
        <end position="256"/>
    </location>
</feature>
<dbReference type="Gene3D" id="1.20.1250.20">
    <property type="entry name" value="MFS general substrate transporter like domains"/>
    <property type="match status" value="1"/>
</dbReference>
<evidence type="ECO:0000256" key="3">
    <source>
        <dbReference type="ARBA" id="ARBA00022692"/>
    </source>
</evidence>
<keyword evidence="3 7" id="KW-0812">Transmembrane</keyword>